<protein>
    <submittedName>
        <fullName evidence="1">Uncharacterized protein</fullName>
    </submittedName>
</protein>
<dbReference type="RefSeq" id="WP_277864763.1">
    <property type="nucleotide sequence ID" value="NZ_JARRAG010000007.1"/>
</dbReference>
<sequence length="87" mass="10000">MTISFEIPQDIERELRSGAGDLNRDAKEVYLMEQFRRAKLSHRQLQDALGLSFQETEEILKRRGLGQDVDLAGSSTGRDRLRKARPQ</sequence>
<gene>
    <name evidence="1" type="ORF">PZE19_32160</name>
</gene>
<accession>A0ABT6FM35</accession>
<evidence type="ECO:0000313" key="2">
    <source>
        <dbReference type="Proteomes" id="UP001216907"/>
    </source>
</evidence>
<comment type="caution">
    <text evidence="1">The sequence shown here is derived from an EMBL/GenBank/DDBJ whole genome shotgun (WGS) entry which is preliminary data.</text>
</comment>
<organism evidence="1 2">
    <name type="scientific">Paludisphaera mucosa</name>
    <dbReference type="NCBI Taxonomy" id="3030827"/>
    <lineage>
        <taxon>Bacteria</taxon>
        <taxon>Pseudomonadati</taxon>
        <taxon>Planctomycetota</taxon>
        <taxon>Planctomycetia</taxon>
        <taxon>Isosphaerales</taxon>
        <taxon>Isosphaeraceae</taxon>
        <taxon>Paludisphaera</taxon>
    </lineage>
</organism>
<name>A0ABT6FM35_9BACT</name>
<proteinExistence type="predicted"/>
<keyword evidence="2" id="KW-1185">Reference proteome</keyword>
<reference evidence="1 2" key="1">
    <citation type="submission" date="2023-03" db="EMBL/GenBank/DDBJ databases">
        <title>Paludisphaera mucosa sp. nov. a novel planctomycete from northern fen.</title>
        <authorList>
            <person name="Ivanova A."/>
        </authorList>
    </citation>
    <scope>NUCLEOTIDE SEQUENCE [LARGE SCALE GENOMIC DNA]</scope>
    <source>
        <strain evidence="1 2">Pla2</strain>
    </source>
</reference>
<evidence type="ECO:0000313" key="1">
    <source>
        <dbReference type="EMBL" id="MDG3008443.1"/>
    </source>
</evidence>
<dbReference type="EMBL" id="JARRAG010000007">
    <property type="protein sequence ID" value="MDG3008443.1"/>
    <property type="molecule type" value="Genomic_DNA"/>
</dbReference>
<dbReference type="Proteomes" id="UP001216907">
    <property type="component" value="Unassembled WGS sequence"/>
</dbReference>